<proteinExistence type="predicted"/>
<reference evidence="2" key="2">
    <citation type="submission" date="2015-01" db="EMBL/GenBank/DDBJ databases">
        <title>Evolutionary Origins and Diversification of the Mycorrhizal Mutualists.</title>
        <authorList>
            <consortium name="DOE Joint Genome Institute"/>
            <consortium name="Mycorrhizal Genomics Consortium"/>
            <person name="Kohler A."/>
            <person name="Kuo A."/>
            <person name="Nagy L.G."/>
            <person name="Floudas D."/>
            <person name="Copeland A."/>
            <person name="Barry K.W."/>
            <person name="Cichocki N."/>
            <person name="Veneault-Fourrey C."/>
            <person name="LaButti K."/>
            <person name="Lindquist E.A."/>
            <person name="Lipzen A."/>
            <person name="Lundell T."/>
            <person name="Morin E."/>
            <person name="Murat C."/>
            <person name="Riley R."/>
            <person name="Ohm R."/>
            <person name="Sun H."/>
            <person name="Tunlid A."/>
            <person name="Henrissat B."/>
            <person name="Grigoriev I.V."/>
            <person name="Hibbett D.S."/>
            <person name="Martin F."/>
        </authorList>
    </citation>
    <scope>NUCLEOTIDE SEQUENCE [LARGE SCALE GENOMIC DNA]</scope>
    <source>
        <strain evidence="2">UH-Slu-Lm8-n1</strain>
    </source>
</reference>
<gene>
    <name evidence="1" type="ORF">CY34DRAFT_95707</name>
</gene>
<protein>
    <submittedName>
        <fullName evidence="1">Unplaced genomic scaffold CY34scaffold_469, whole genome shotgun sequence</fullName>
    </submittedName>
</protein>
<evidence type="ECO:0000313" key="1">
    <source>
        <dbReference type="EMBL" id="KIK35668.1"/>
    </source>
</evidence>
<keyword evidence="2" id="KW-1185">Reference proteome</keyword>
<reference evidence="1 2" key="1">
    <citation type="submission" date="2014-04" db="EMBL/GenBank/DDBJ databases">
        <authorList>
            <consortium name="DOE Joint Genome Institute"/>
            <person name="Kuo A."/>
            <person name="Ruytinx J."/>
            <person name="Rineau F."/>
            <person name="Colpaert J."/>
            <person name="Kohler A."/>
            <person name="Nagy L.G."/>
            <person name="Floudas D."/>
            <person name="Copeland A."/>
            <person name="Barry K.W."/>
            <person name="Cichocki N."/>
            <person name="Veneault-Fourrey C."/>
            <person name="LaButti K."/>
            <person name="Lindquist E.A."/>
            <person name="Lipzen A."/>
            <person name="Lundell T."/>
            <person name="Morin E."/>
            <person name="Murat C."/>
            <person name="Sun H."/>
            <person name="Tunlid A."/>
            <person name="Henrissat B."/>
            <person name="Grigoriev I.V."/>
            <person name="Hibbett D.S."/>
            <person name="Martin F."/>
            <person name="Nordberg H.P."/>
            <person name="Cantor M.N."/>
            <person name="Hua S.X."/>
        </authorList>
    </citation>
    <scope>NUCLEOTIDE SEQUENCE [LARGE SCALE GENOMIC DNA]</scope>
    <source>
        <strain evidence="1 2">UH-Slu-Lm8-n1</strain>
    </source>
</reference>
<sequence length="244" mass="26781">MLGGWQLLFALNQKLSLPSLRTLRTRASFTTITPTIGPIHDEHIHANIHTIVLATHSHTSPKCGVSLMIDEIALEEMAVHFSKYNQVGGLCWKHSHLVNPILRTYKSTVSIAQKIHSGDIHLGKELTVIGASFFGEDDIYLLLAAPTCKAEDAHDMEQLLARAINCWSAVGASASVGPIWSFATDGDATRHAAGHKLLLKNMLVLESPLYGTLIDMPGLNLFTGDGEVTLDFDYKHILKCILFF</sequence>
<dbReference type="Proteomes" id="UP000054485">
    <property type="component" value="Unassembled WGS sequence"/>
</dbReference>
<dbReference type="STRING" id="930992.A0A0D0AUW7"/>
<dbReference type="InParanoid" id="A0A0D0AUW7"/>
<dbReference type="HOGENOM" id="CLU_051549_1_0_1"/>
<dbReference type="AlphaFoldDB" id="A0A0D0AUW7"/>
<accession>A0A0D0AUW7</accession>
<evidence type="ECO:0000313" key="2">
    <source>
        <dbReference type="Proteomes" id="UP000054485"/>
    </source>
</evidence>
<dbReference type="EMBL" id="KN835600">
    <property type="protein sequence ID" value="KIK35668.1"/>
    <property type="molecule type" value="Genomic_DNA"/>
</dbReference>
<dbReference type="OrthoDB" id="3048541at2759"/>
<name>A0A0D0AUW7_9AGAM</name>
<organism evidence="1 2">
    <name type="scientific">Suillus luteus UH-Slu-Lm8-n1</name>
    <dbReference type="NCBI Taxonomy" id="930992"/>
    <lineage>
        <taxon>Eukaryota</taxon>
        <taxon>Fungi</taxon>
        <taxon>Dikarya</taxon>
        <taxon>Basidiomycota</taxon>
        <taxon>Agaricomycotina</taxon>
        <taxon>Agaricomycetes</taxon>
        <taxon>Agaricomycetidae</taxon>
        <taxon>Boletales</taxon>
        <taxon>Suillineae</taxon>
        <taxon>Suillaceae</taxon>
        <taxon>Suillus</taxon>
    </lineage>
</organism>